<comment type="caution">
    <text evidence="1">The sequence shown here is derived from an EMBL/GenBank/DDBJ whole genome shotgun (WGS) entry which is preliminary data.</text>
</comment>
<sequence>MFVSIRMNNRGSELRKKYVEFHGTTVSEVMRKTIYR</sequence>
<dbReference type="Pfam" id="PF19807">
    <property type="entry name" value="DUF6290"/>
    <property type="match status" value="1"/>
</dbReference>
<dbReference type="AlphaFoldDB" id="A0AAW6U5I7"/>
<accession>A0AAW6U5I7</accession>
<dbReference type="EMBL" id="JASCXW010000022">
    <property type="protein sequence ID" value="MDI6453248.1"/>
    <property type="molecule type" value="Genomic_DNA"/>
</dbReference>
<organism evidence="1 2">
    <name type="scientific">Peloplasma aerotolerans</name>
    <dbReference type="NCBI Taxonomy" id="3044389"/>
    <lineage>
        <taxon>Bacteria</taxon>
        <taxon>Bacillati</taxon>
        <taxon>Mycoplasmatota</taxon>
        <taxon>Mollicutes</taxon>
        <taxon>Acholeplasmatales</taxon>
        <taxon>Acholeplasmataceae</taxon>
        <taxon>Peloplasma</taxon>
    </lineage>
</organism>
<dbReference type="Proteomes" id="UP001431532">
    <property type="component" value="Unassembled WGS sequence"/>
</dbReference>
<protein>
    <submittedName>
        <fullName evidence="1">DUF6290 family protein</fullName>
    </submittedName>
</protein>
<evidence type="ECO:0000313" key="1">
    <source>
        <dbReference type="EMBL" id="MDI6453248.1"/>
    </source>
</evidence>
<name>A0AAW6U5I7_9MOLU</name>
<dbReference type="InterPro" id="IPR046257">
    <property type="entry name" value="DUF6290"/>
</dbReference>
<reference evidence="1" key="1">
    <citation type="submission" date="2023-05" db="EMBL/GenBank/DDBJ databases">
        <title>Mariniplasma microaerophilum sp. nov., a novel anaerobic mollicute isolated from terrestrial mud volcano, Taman Peninsula, Russia.</title>
        <authorList>
            <person name="Khomyakova M.A."/>
            <person name="Merkel A.Y."/>
            <person name="Slobodkin A.I."/>
        </authorList>
    </citation>
    <scope>NUCLEOTIDE SEQUENCE</scope>
    <source>
        <strain evidence="1">M4Ah</strain>
    </source>
</reference>
<dbReference type="RefSeq" id="WP_282839678.1">
    <property type="nucleotide sequence ID" value="NZ_JASCXW010000022.1"/>
</dbReference>
<proteinExistence type="predicted"/>
<gene>
    <name evidence="1" type="ORF">QJ521_06710</name>
</gene>
<keyword evidence="2" id="KW-1185">Reference proteome</keyword>
<evidence type="ECO:0000313" key="2">
    <source>
        <dbReference type="Proteomes" id="UP001431532"/>
    </source>
</evidence>